<protein>
    <submittedName>
        <fullName evidence="1">Uncharacterized protein</fullName>
    </submittedName>
</protein>
<gene>
    <name evidence="1" type="ORF">HF292_009560</name>
</gene>
<keyword evidence="2" id="KW-1185">Reference proteome</keyword>
<evidence type="ECO:0000313" key="2">
    <source>
        <dbReference type="Proteomes" id="UP001196097"/>
    </source>
</evidence>
<dbReference type="Proteomes" id="UP001196097">
    <property type="component" value="Chromosome"/>
</dbReference>
<organism evidence="1 2">
    <name type="scientific">Acidithiobacillus ferruginosus</name>
    <dbReference type="NCBI Taxonomy" id="3063951"/>
    <lineage>
        <taxon>Bacteria</taxon>
        <taxon>Pseudomonadati</taxon>
        <taxon>Pseudomonadota</taxon>
        <taxon>Acidithiobacillia</taxon>
        <taxon>Acidithiobacillales</taxon>
        <taxon>Acidithiobacillaceae</taxon>
        <taxon>Acidithiobacillus</taxon>
    </lineage>
</organism>
<sequence length="430" mass="45569">MNAERHEPAPTLSAEPSTSRETSAVQPTSPTSTNLEAHLPLAGPKVGAGESPQNIGEAYNGGEKLRVADFNPGTLAHLPKKEQIVEAVRQGHGSYAEIAATTGLTKSEVSAVIHATLLLATKSRPAVLVESTPLGAKERRFEIANEGSRVSPLQNGETAPALLYGATTDATPFRFKHVGDMGHTVMVGPTCTGMSLAVFTEGSQKDRILAAVAHGARTTTEITHSTGLLREQVHKAVGWLVKKGELQDVPSDEERTVELAPPLGTHGIHSPVAKTAPTQGSGSQWNDPSGKVLDVLLSNDSVSLTALCAMTGLTRDEGLQVVDALDASLLEMKGDDEFIERFHGDDDEIWYQYMTATMDPSPQMSPAPARGAHDHLAPATDELIDQLEAAATEALKVLRDTFSRLADLARENAAARDRLAAVQKLLGGEG</sequence>
<evidence type="ECO:0000313" key="1">
    <source>
        <dbReference type="EMBL" id="XRP72053.1"/>
    </source>
</evidence>
<name>A0ACD5IF04_9PROT</name>
<accession>A0ACD5IF04</accession>
<dbReference type="EMBL" id="CP130946">
    <property type="protein sequence ID" value="XRP72053.1"/>
    <property type="molecule type" value="Genomic_DNA"/>
</dbReference>
<reference evidence="1 2" key="1">
    <citation type="journal article" date="2021" name="ISME J.">
        <title>Genomic evolution of the class Acidithiobacillia: deep-branching Proteobacteria living in extreme acidic conditions.</title>
        <authorList>
            <person name="Moya-Beltran A."/>
            <person name="Beard S."/>
            <person name="Rojas-Villalobos C."/>
            <person name="Issotta F."/>
            <person name="Gallardo Y."/>
            <person name="Ulloa R."/>
            <person name="Giaveno A."/>
            <person name="Degli Esposti M."/>
            <person name="Johnson D.B."/>
            <person name="Quatrini R."/>
        </authorList>
    </citation>
    <scope>NUCLEOTIDE SEQUENCE [LARGE SCALE GENOMIC DNA]</scope>
    <source>
        <strain evidence="1 2">CF3</strain>
    </source>
</reference>
<proteinExistence type="predicted"/>